<keyword evidence="3" id="KW-1185">Reference proteome</keyword>
<keyword evidence="1" id="KW-0732">Signal</keyword>
<reference evidence="2 3" key="1">
    <citation type="journal article" date="2017" name="Nat. Ecol. Evol.">
        <title>Scallop genome provides insights into evolution of bilaterian karyotype and development.</title>
        <authorList>
            <person name="Wang S."/>
            <person name="Zhang J."/>
            <person name="Jiao W."/>
            <person name="Li J."/>
            <person name="Xun X."/>
            <person name="Sun Y."/>
            <person name="Guo X."/>
            <person name="Huan P."/>
            <person name="Dong B."/>
            <person name="Zhang L."/>
            <person name="Hu X."/>
            <person name="Sun X."/>
            <person name="Wang J."/>
            <person name="Zhao C."/>
            <person name="Wang Y."/>
            <person name="Wang D."/>
            <person name="Huang X."/>
            <person name="Wang R."/>
            <person name="Lv J."/>
            <person name="Li Y."/>
            <person name="Zhang Z."/>
            <person name="Liu B."/>
            <person name="Lu W."/>
            <person name="Hui Y."/>
            <person name="Liang J."/>
            <person name="Zhou Z."/>
            <person name="Hou R."/>
            <person name="Li X."/>
            <person name="Liu Y."/>
            <person name="Li H."/>
            <person name="Ning X."/>
            <person name="Lin Y."/>
            <person name="Zhao L."/>
            <person name="Xing Q."/>
            <person name="Dou J."/>
            <person name="Li Y."/>
            <person name="Mao J."/>
            <person name="Guo H."/>
            <person name="Dou H."/>
            <person name="Li T."/>
            <person name="Mu C."/>
            <person name="Jiang W."/>
            <person name="Fu Q."/>
            <person name="Fu X."/>
            <person name="Miao Y."/>
            <person name="Liu J."/>
            <person name="Yu Q."/>
            <person name="Li R."/>
            <person name="Liao H."/>
            <person name="Li X."/>
            <person name="Kong Y."/>
            <person name="Jiang Z."/>
            <person name="Chourrout D."/>
            <person name="Li R."/>
            <person name="Bao Z."/>
        </authorList>
    </citation>
    <scope>NUCLEOTIDE SEQUENCE [LARGE SCALE GENOMIC DNA]</scope>
    <source>
        <strain evidence="2 3">PY_sf001</strain>
    </source>
</reference>
<gene>
    <name evidence="2" type="ORF">KP79_PYT24424</name>
</gene>
<evidence type="ECO:0000256" key="1">
    <source>
        <dbReference type="SAM" id="SignalP"/>
    </source>
</evidence>
<protein>
    <submittedName>
        <fullName evidence="2">Uncharacterized protein</fullName>
    </submittedName>
</protein>
<dbReference type="Proteomes" id="UP000242188">
    <property type="component" value="Unassembled WGS sequence"/>
</dbReference>
<organism evidence="2 3">
    <name type="scientific">Mizuhopecten yessoensis</name>
    <name type="common">Japanese scallop</name>
    <name type="synonym">Patinopecten yessoensis</name>
    <dbReference type="NCBI Taxonomy" id="6573"/>
    <lineage>
        <taxon>Eukaryota</taxon>
        <taxon>Metazoa</taxon>
        <taxon>Spiralia</taxon>
        <taxon>Lophotrochozoa</taxon>
        <taxon>Mollusca</taxon>
        <taxon>Bivalvia</taxon>
        <taxon>Autobranchia</taxon>
        <taxon>Pteriomorphia</taxon>
        <taxon>Pectinida</taxon>
        <taxon>Pectinoidea</taxon>
        <taxon>Pectinidae</taxon>
        <taxon>Mizuhopecten</taxon>
    </lineage>
</organism>
<evidence type="ECO:0000313" key="2">
    <source>
        <dbReference type="EMBL" id="OWF45566.1"/>
    </source>
</evidence>
<name>A0A210QA08_MIZYE</name>
<evidence type="ECO:0000313" key="3">
    <source>
        <dbReference type="Proteomes" id="UP000242188"/>
    </source>
</evidence>
<proteinExistence type="predicted"/>
<accession>A0A210QA08</accession>
<dbReference type="EMBL" id="NEDP02004467">
    <property type="protein sequence ID" value="OWF45566.1"/>
    <property type="molecule type" value="Genomic_DNA"/>
</dbReference>
<feature type="chain" id="PRO_5012194202" evidence="1">
    <location>
        <begin position="22"/>
        <end position="68"/>
    </location>
</feature>
<feature type="signal peptide" evidence="1">
    <location>
        <begin position="1"/>
        <end position="21"/>
    </location>
</feature>
<dbReference type="AlphaFoldDB" id="A0A210QA08"/>
<comment type="caution">
    <text evidence="2">The sequence shown here is derived from an EMBL/GenBank/DDBJ whole genome shotgun (WGS) entry which is preliminary data.</text>
</comment>
<sequence length="68" mass="7667">MGRLLLLLTLTCLIGAVMVQAQLITQFQICEMQCFQDKNLPSGVTFDNQEAAECRDYCVLHAYDHIMG</sequence>